<evidence type="ECO:0000313" key="1">
    <source>
        <dbReference type="EMBL" id="RYR03816.1"/>
    </source>
</evidence>
<reference evidence="1 2" key="1">
    <citation type="submission" date="2019-01" db="EMBL/GenBank/DDBJ databases">
        <title>Sequencing of cultivated peanut Arachis hypogaea provides insights into genome evolution and oil improvement.</title>
        <authorList>
            <person name="Chen X."/>
        </authorList>
    </citation>
    <scope>NUCLEOTIDE SEQUENCE [LARGE SCALE GENOMIC DNA]</scope>
    <source>
        <strain evidence="2">cv. Fuhuasheng</strain>
        <tissue evidence="1">Leaves</tissue>
    </source>
</reference>
<comment type="caution">
    <text evidence="1">The sequence shown here is derived from an EMBL/GenBank/DDBJ whole genome shotgun (WGS) entry which is preliminary data.</text>
</comment>
<dbReference type="EMBL" id="SDMP01000016">
    <property type="protein sequence ID" value="RYR03816.1"/>
    <property type="molecule type" value="Genomic_DNA"/>
</dbReference>
<protein>
    <submittedName>
        <fullName evidence="1">Uncharacterized protein</fullName>
    </submittedName>
</protein>
<evidence type="ECO:0000313" key="2">
    <source>
        <dbReference type="Proteomes" id="UP000289738"/>
    </source>
</evidence>
<keyword evidence="2" id="KW-1185">Reference proteome</keyword>
<gene>
    <name evidence="1" type="ORF">Ahy_B06g083178</name>
</gene>
<name>A0A444YPC5_ARAHY</name>
<accession>A0A444YPC5</accession>
<proteinExistence type="predicted"/>
<sequence length="117" mass="13619">MENLLLEWNSIPGVVVTTIKSYTIFRGDNYKVYDSEPMIFYAKCIQYGKGCDWLIRVSKICRKCYWEIRKYNGSNMWTMHTISQDHSKLNSDITAKVIRQLVEANSSLKVQSIIAEV</sequence>
<dbReference type="AlphaFoldDB" id="A0A444YPC5"/>
<organism evidence="1 2">
    <name type="scientific">Arachis hypogaea</name>
    <name type="common">Peanut</name>
    <dbReference type="NCBI Taxonomy" id="3818"/>
    <lineage>
        <taxon>Eukaryota</taxon>
        <taxon>Viridiplantae</taxon>
        <taxon>Streptophyta</taxon>
        <taxon>Embryophyta</taxon>
        <taxon>Tracheophyta</taxon>
        <taxon>Spermatophyta</taxon>
        <taxon>Magnoliopsida</taxon>
        <taxon>eudicotyledons</taxon>
        <taxon>Gunneridae</taxon>
        <taxon>Pentapetalae</taxon>
        <taxon>rosids</taxon>
        <taxon>fabids</taxon>
        <taxon>Fabales</taxon>
        <taxon>Fabaceae</taxon>
        <taxon>Papilionoideae</taxon>
        <taxon>50 kb inversion clade</taxon>
        <taxon>dalbergioids sensu lato</taxon>
        <taxon>Dalbergieae</taxon>
        <taxon>Pterocarpus clade</taxon>
        <taxon>Arachis</taxon>
    </lineage>
</organism>
<dbReference type="Proteomes" id="UP000289738">
    <property type="component" value="Chromosome B06"/>
</dbReference>